<dbReference type="Proteomes" id="UP001500399">
    <property type="component" value="Unassembled WGS sequence"/>
</dbReference>
<keyword evidence="2" id="KW-1185">Reference proteome</keyword>
<name>A0ABN0T6U0_9FIRM</name>
<protein>
    <submittedName>
        <fullName evidence="1">DUF4258 domain-containing protein</fullName>
    </submittedName>
</protein>
<gene>
    <name evidence="1" type="ORF">GCM10008919_16600</name>
</gene>
<dbReference type="RefSeq" id="WP_304987368.1">
    <property type="nucleotide sequence ID" value="NZ_BAAACR010000012.1"/>
</dbReference>
<evidence type="ECO:0000313" key="1">
    <source>
        <dbReference type="EMBL" id="GAA0214034.1"/>
    </source>
</evidence>
<evidence type="ECO:0000313" key="2">
    <source>
        <dbReference type="Proteomes" id="UP001500399"/>
    </source>
</evidence>
<reference evidence="1 2" key="1">
    <citation type="journal article" date="2019" name="Int. J. Syst. Evol. Microbiol.">
        <title>The Global Catalogue of Microorganisms (GCM) 10K type strain sequencing project: providing services to taxonomists for standard genome sequencing and annotation.</title>
        <authorList>
            <consortium name="The Broad Institute Genomics Platform"/>
            <consortium name="The Broad Institute Genome Sequencing Center for Infectious Disease"/>
            <person name="Wu L."/>
            <person name="Ma J."/>
        </authorList>
    </citation>
    <scope>NUCLEOTIDE SEQUENCE [LARGE SCALE GENOMIC DNA]</scope>
    <source>
        <strain evidence="1 2">JCM 8542</strain>
    </source>
</reference>
<accession>A0ABN0T6U0</accession>
<dbReference type="InterPro" id="IPR025354">
    <property type="entry name" value="DUF4258"/>
</dbReference>
<sequence length="111" mass="12858">MITIKQLCTYYDTDMVFMTAHSAERFRQRGIRARDVRNAVHTGEIIEQYPNDFPYPSCLILGKSLDGRHIHVVMSDEGASSRIITAYFPDVDKWSEDFKTRRGQNDELSNL</sequence>
<organism evidence="1 2">
    <name type="scientific">Selenomonas dianae</name>
    <dbReference type="NCBI Taxonomy" id="135079"/>
    <lineage>
        <taxon>Bacteria</taxon>
        <taxon>Bacillati</taxon>
        <taxon>Bacillota</taxon>
        <taxon>Negativicutes</taxon>
        <taxon>Selenomonadales</taxon>
        <taxon>Selenomonadaceae</taxon>
        <taxon>Selenomonas</taxon>
    </lineage>
</organism>
<dbReference type="Pfam" id="PF14076">
    <property type="entry name" value="DUF4258"/>
    <property type="match status" value="1"/>
</dbReference>
<proteinExistence type="predicted"/>
<dbReference type="EMBL" id="BAAACR010000012">
    <property type="protein sequence ID" value="GAA0214034.1"/>
    <property type="molecule type" value="Genomic_DNA"/>
</dbReference>
<comment type="caution">
    <text evidence="1">The sequence shown here is derived from an EMBL/GenBank/DDBJ whole genome shotgun (WGS) entry which is preliminary data.</text>
</comment>